<dbReference type="Proteomes" id="UP001139887">
    <property type="component" value="Unassembled WGS sequence"/>
</dbReference>
<dbReference type="OrthoDB" id="5583791at2759"/>
<evidence type="ECO:0000313" key="2">
    <source>
        <dbReference type="Proteomes" id="UP001139887"/>
    </source>
</evidence>
<protein>
    <submittedName>
        <fullName evidence="1">Uncharacterized protein</fullName>
    </submittedName>
</protein>
<accession>A0A9W8I6M2</accession>
<dbReference type="EMBL" id="JANBUW010001879">
    <property type="protein sequence ID" value="KAJ2842191.1"/>
    <property type="molecule type" value="Genomic_DNA"/>
</dbReference>
<evidence type="ECO:0000313" key="1">
    <source>
        <dbReference type="EMBL" id="KAJ2842191.1"/>
    </source>
</evidence>
<gene>
    <name evidence="1" type="ORF">IWW36_005998</name>
</gene>
<organism evidence="1 2">
    <name type="scientific">Coemansia brasiliensis</name>
    <dbReference type="NCBI Taxonomy" id="2650707"/>
    <lineage>
        <taxon>Eukaryota</taxon>
        <taxon>Fungi</taxon>
        <taxon>Fungi incertae sedis</taxon>
        <taxon>Zoopagomycota</taxon>
        <taxon>Kickxellomycotina</taxon>
        <taxon>Kickxellomycetes</taxon>
        <taxon>Kickxellales</taxon>
        <taxon>Kickxellaceae</taxon>
        <taxon>Coemansia</taxon>
    </lineage>
</organism>
<keyword evidence="2" id="KW-1185">Reference proteome</keyword>
<proteinExistence type="predicted"/>
<comment type="caution">
    <text evidence="1">The sequence shown here is derived from an EMBL/GenBank/DDBJ whole genome shotgun (WGS) entry which is preliminary data.</text>
</comment>
<reference evidence="1" key="1">
    <citation type="submission" date="2022-07" db="EMBL/GenBank/DDBJ databases">
        <title>Phylogenomic reconstructions and comparative analyses of Kickxellomycotina fungi.</title>
        <authorList>
            <person name="Reynolds N.K."/>
            <person name="Stajich J.E."/>
            <person name="Barry K."/>
            <person name="Grigoriev I.V."/>
            <person name="Crous P."/>
            <person name="Smith M.E."/>
        </authorList>
    </citation>
    <scope>NUCLEOTIDE SEQUENCE</scope>
    <source>
        <strain evidence="1">NRRL 1566</strain>
    </source>
</reference>
<sequence>MQLQNTKVYVGLVGDQTIAQPGDTTKYFLNKAGAEAERIFVDGCTGDTKNLFAQSGLQSYVQHAIQGGTSALFLSGTGIARMGDYDRKSFMSDLCQAINQSMSQYDPDMSMTYAFIGVTDSKVVDFHRDRTVTADRLAHGLGGLQHEVEDWDMVEEKVLQGATLPFVLSLHFESLRDMPTNGHLCVVDMNI</sequence>
<feature type="non-terminal residue" evidence="1">
    <location>
        <position position="191"/>
    </location>
</feature>
<name>A0A9W8I6M2_9FUNG</name>
<dbReference type="AlphaFoldDB" id="A0A9W8I6M2"/>